<evidence type="ECO:0000256" key="12">
    <source>
        <dbReference type="SAM" id="Phobius"/>
    </source>
</evidence>
<feature type="binding site" evidence="8">
    <location>
        <position position="234"/>
    </location>
    <ligand>
        <name>L-glutamate</name>
        <dbReference type="ChEBI" id="CHEBI:29985"/>
    </ligand>
</feature>
<evidence type="ECO:0000256" key="3">
    <source>
        <dbReference type="ARBA" id="ARBA00022692"/>
    </source>
</evidence>
<dbReference type="Proteomes" id="UP000030746">
    <property type="component" value="Unassembled WGS sequence"/>
</dbReference>
<dbReference type="GO" id="GO:0038023">
    <property type="term" value="F:signaling receptor activity"/>
    <property type="evidence" value="ECO:0007669"/>
    <property type="project" value="InterPro"/>
</dbReference>
<dbReference type="InterPro" id="IPR001320">
    <property type="entry name" value="Iontro_rcpt_C"/>
</dbReference>
<evidence type="ECO:0000256" key="10">
    <source>
        <dbReference type="PIRSR" id="PIRSR601508-3"/>
    </source>
</evidence>
<dbReference type="OrthoDB" id="9997229at2759"/>
<feature type="domain" description="Ionotropic glutamate receptor C-terminal" evidence="13">
    <location>
        <begin position="95"/>
        <end position="297"/>
    </location>
</feature>
<evidence type="ECO:0000256" key="6">
    <source>
        <dbReference type="ARBA" id="ARBA00023170"/>
    </source>
</evidence>
<feature type="compositionally biased region" description="Basic and acidic residues" evidence="11">
    <location>
        <begin position="362"/>
        <end position="371"/>
    </location>
</feature>
<organism evidence="14 15">
    <name type="scientific">Lottia gigantea</name>
    <name type="common">Giant owl limpet</name>
    <dbReference type="NCBI Taxonomy" id="225164"/>
    <lineage>
        <taxon>Eukaryota</taxon>
        <taxon>Metazoa</taxon>
        <taxon>Spiralia</taxon>
        <taxon>Lophotrochozoa</taxon>
        <taxon>Mollusca</taxon>
        <taxon>Gastropoda</taxon>
        <taxon>Patellogastropoda</taxon>
        <taxon>Lottioidea</taxon>
        <taxon>Lottiidae</taxon>
        <taxon>Lottia</taxon>
    </lineage>
</organism>
<dbReference type="HOGENOM" id="CLU_007257_0_5_1"/>
<dbReference type="Gene3D" id="1.10.287.70">
    <property type="match status" value="1"/>
</dbReference>
<name>V4AV74_LOTGI</name>
<evidence type="ECO:0000256" key="1">
    <source>
        <dbReference type="ARBA" id="ARBA00004651"/>
    </source>
</evidence>
<dbReference type="SUPFAM" id="SSF53850">
    <property type="entry name" value="Periplasmic binding protein-like II"/>
    <property type="match status" value="1"/>
</dbReference>
<dbReference type="PANTHER" id="PTHR42643">
    <property type="entry name" value="IONOTROPIC RECEPTOR 20A-RELATED"/>
    <property type="match status" value="1"/>
</dbReference>
<dbReference type="RefSeq" id="XP_009051578.1">
    <property type="nucleotide sequence ID" value="XM_009053330.1"/>
</dbReference>
<keyword evidence="5 12" id="KW-0472">Membrane</keyword>
<evidence type="ECO:0000256" key="9">
    <source>
        <dbReference type="PIRSR" id="PIRSR601508-2"/>
    </source>
</evidence>
<feature type="region of interest" description="Disordered" evidence="11">
    <location>
        <begin position="361"/>
        <end position="385"/>
    </location>
</feature>
<feature type="transmembrane region" description="Helical" evidence="12">
    <location>
        <begin position="128"/>
        <end position="152"/>
    </location>
</feature>
<dbReference type="SMART" id="SM00079">
    <property type="entry name" value="PBPe"/>
    <property type="match status" value="1"/>
</dbReference>
<evidence type="ECO:0000256" key="8">
    <source>
        <dbReference type="PIRSR" id="PIRSR601508-1"/>
    </source>
</evidence>
<dbReference type="AlphaFoldDB" id="V4AV74"/>
<reference evidence="14 15" key="1">
    <citation type="journal article" date="2013" name="Nature">
        <title>Insights into bilaterian evolution from three spiralian genomes.</title>
        <authorList>
            <person name="Simakov O."/>
            <person name="Marletaz F."/>
            <person name="Cho S.J."/>
            <person name="Edsinger-Gonzales E."/>
            <person name="Havlak P."/>
            <person name="Hellsten U."/>
            <person name="Kuo D.H."/>
            <person name="Larsson T."/>
            <person name="Lv J."/>
            <person name="Arendt D."/>
            <person name="Savage R."/>
            <person name="Osoegawa K."/>
            <person name="de Jong P."/>
            <person name="Grimwood J."/>
            <person name="Chapman J.A."/>
            <person name="Shapiro H."/>
            <person name="Aerts A."/>
            <person name="Otillar R.P."/>
            <person name="Terry A.Y."/>
            <person name="Boore J.L."/>
            <person name="Grigoriev I.V."/>
            <person name="Lindberg D.R."/>
            <person name="Seaver E.C."/>
            <person name="Weisblat D.A."/>
            <person name="Putnam N.H."/>
            <person name="Rokhsar D.S."/>
        </authorList>
    </citation>
    <scope>NUCLEOTIDE SEQUENCE [LARGE SCALE GENOMIC DNA]</scope>
</reference>
<feature type="binding site" evidence="8">
    <location>
        <position position="15"/>
    </location>
    <ligand>
        <name>L-glutamate</name>
        <dbReference type="ChEBI" id="CHEBI:29985"/>
    </ligand>
</feature>
<evidence type="ECO:0000256" key="11">
    <source>
        <dbReference type="SAM" id="MobiDB-lite"/>
    </source>
</evidence>
<accession>V4AV74</accession>
<evidence type="ECO:0000259" key="13">
    <source>
        <dbReference type="SMART" id="SM00079"/>
    </source>
</evidence>
<keyword evidence="10" id="KW-1015">Disulfide bond</keyword>
<dbReference type="PANTHER" id="PTHR42643:SF24">
    <property type="entry name" value="IONOTROPIC RECEPTOR 60A"/>
    <property type="match status" value="1"/>
</dbReference>
<feature type="binding site" evidence="8">
    <location>
        <position position="17"/>
    </location>
    <ligand>
        <name>L-glutamate</name>
        <dbReference type="ChEBI" id="CHEBI:29985"/>
    </ligand>
</feature>
<evidence type="ECO:0000313" key="14">
    <source>
        <dbReference type="EMBL" id="ESO97726.1"/>
    </source>
</evidence>
<dbReference type="GO" id="GO:0005886">
    <property type="term" value="C:plasma membrane"/>
    <property type="evidence" value="ECO:0007669"/>
    <property type="project" value="UniProtKB-SubCell"/>
</dbReference>
<dbReference type="GO" id="GO:0050906">
    <property type="term" value="P:detection of stimulus involved in sensory perception"/>
    <property type="evidence" value="ECO:0007669"/>
    <property type="project" value="UniProtKB-ARBA"/>
</dbReference>
<feature type="non-terminal residue" evidence="14">
    <location>
        <position position="1"/>
    </location>
</feature>
<dbReference type="GeneID" id="20229761"/>
<feature type="site" description="Interaction with the cone snail toxin Con-ikot-ikot" evidence="9">
    <location>
        <position position="188"/>
    </location>
</feature>
<keyword evidence="4 12" id="KW-1133">Transmembrane helix</keyword>
<dbReference type="Pfam" id="PF00060">
    <property type="entry name" value="Lig_chan"/>
    <property type="match status" value="1"/>
</dbReference>
<dbReference type="PRINTS" id="PR00177">
    <property type="entry name" value="NMDARECEPTOR"/>
</dbReference>
<feature type="site" description="Crucial to convey clamshell closure to channel opening" evidence="9">
    <location>
        <position position="161"/>
    </location>
</feature>
<dbReference type="EMBL" id="KB201304">
    <property type="protein sequence ID" value="ESO97726.1"/>
    <property type="molecule type" value="Genomic_DNA"/>
</dbReference>
<dbReference type="Gene3D" id="3.40.190.10">
    <property type="entry name" value="Periplasmic binding protein-like II"/>
    <property type="match status" value="1"/>
</dbReference>
<dbReference type="CTD" id="20229761"/>
<evidence type="ECO:0000256" key="2">
    <source>
        <dbReference type="ARBA" id="ARBA00022475"/>
    </source>
</evidence>
<dbReference type="KEGG" id="lgi:LOTGIDRAFT_103576"/>
<sequence>LKTVSFQTVDLVVAPISISPDREEVMDFTTPFFYEKSGIGLKMPDPNSTKWKRLLQPLSWQVLLCLTISFMSVSMILTVMERTNPYYQTIGSNKRYLSTQVQAKICYLWGALLSHGGQPVTKSTSGRILIGCWWIFCIIMAATYSGNLIAFLTVSKDKPPISSLYQMIEDHDYKWGILGGTVYMDLFKNSKREDYKKIWDGIVEFNKTDPRVLSLNADDHLDLVLEESYAYLGEYTPMELWQKDHCDIVTINENFFPMSFGLGLPNNSAFTLIFTERLMKIYESGLLHVWKEQWWPKPNSTRCSVSSYTQVKAVDLLSLQSAFYVITIGLFLSLLLLTIENLASPKRSGLSSCLPCNRREKHPSIERERKSFSRTSTSETLTGTN</sequence>
<keyword evidence="6" id="KW-0675">Receptor</keyword>
<dbReference type="InterPro" id="IPR052192">
    <property type="entry name" value="Insect_Ionotropic_Sensory_Rcpt"/>
</dbReference>
<feature type="transmembrane region" description="Helical" evidence="12">
    <location>
        <begin position="58"/>
        <end position="80"/>
    </location>
</feature>
<feature type="transmembrane region" description="Helical" evidence="12">
    <location>
        <begin position="321"/>
        <end position="339"/>
    </location>
</feature>
<feature type="compositionally biased region" description="Polar residues" evidence="11">
    <location>
        <begin position="373"/>
        <end position="385"/>
    </location>
</feature>
<keyword evidence="7" id="KW-0325">Glycoprotein</keyword>
<keyword evidence="15" id="KW-1185">Reference proteome</keyword>
<dbReference type="InterPro" id="IPR001508">
    <property type="entry name" value="Iono_Glu_rcpt_met"/>
</dbReference>
<protein>
    <recommendedName>
        <fullName evidence="13">Ionotropic glutamate receptor C-terminal domain-containing protein</fullName>
    </recommendedName>
</protein>
<evidence type="ECO:0000313" key="15">
    <source>
        <dbReference type="Proteomes" id="UP000030746"/>
    </source>
</evidence>
<feature type="binding site" evidence="8">
    <location>
        <position position="22"/>
    </location>
    <ligand>
        <name>L-glutamate</name>
        <dbReference type="ChEBI" id="CHEBI:29985"/>
    </ligand>
</feature>
<dbReference type="GO" id="GO:0015276">
    <property type="term" value="F:ligand-gated monoatomic ion channel activity"/>
    <property type="evidence" value="ECO:0007669"/>
    <property type="project" value="InterPro"/>
</dbReference>
<comment type="subcellular location">
    <subcellularLocation>
        <location evidence="1">Cell membrane</location>
        <topology evidence="1">Multi-pass membrane protein</topology>
    </subcellularLocation>
</comment>
<dbReference type="OMA" id="GRIMISF"/>
<evidence type="ECO:0000256" key="4">
    <source>
        <dbReference type="ARBA" id="ARBA00022989"/>
    </source>
</evidence>
<keyword evidence="3 12" id="KW-0812">Transmembrane</keyword>
<evidence type="ECO:0000256" key="5">
    <source>
        <dbReference type="ARBA" id="ARBA00023136"/>
    </source>
</evidence>
<feature type="disulfide bond" evidence="10">
    <location>
        <begin position="246"/>
        <end position="303"/>
    </location>
</feature>
<evidence type="ECO:0000256" key="7">
    <source>
        <dbReference type="ARBA" id="ARBA00023180"/>
    </source>
</evidence>
<keyword evidence="2" id="KW-1003">Cell membrane</keyword>
<gene>
    <name evidence="14" type="ORF">LOTGIDRAFT_103576</name>
</gene>
<feature type="site" description="Interaction with the cone snail toxin Con-ikot-ikot" evidence="9">
    <location>
        <position position="280"/>
    </location>
</feature>
<proteinExistence type="predicted"/>